<sequence>MNILNRYFELSDLAVQNENSLQELCALFTQDAVIEANDGHTYRGRAEIENFFKIFFSRNLATKHLWDIEEQDDGWLQANWGVVCRRKSGDYFTLTGKDIAKVVSSQITHLKVIGNH</sequence>
<accession>G5JTG7</accession>
<comment type="caution">
    <text evidence="2">The sequence shown here is derived from an EMBL/GenBank/DDBJ whole genome shotgun (WGS) entry which is preliminary data.</text>
</comment>
<proteinExistence type="predicted"/>
<reference evidence="2" key="1">
    <citation type="submission" date="2011-07" db="EMBL/GenBank/DDBJ databases">
        <authorList>
            <person name="Stanhope M.J."/>
            <person name="Durkin A.S."/>
            <person name="Hostetler J."/>
            <person name="Kim M."/>
            <person name="Radune D."/>
            <person name="Singh I."/>
            <person name="Town C.D."/>
        </authorList>
    </citation>
    <scope>NUCLEOTIDE SEQUENCE [LARGE SCALE GENOMIC DNA]</scope>
    <source>
        <strain evidence="2">HS-6</strain>
    </source>
</reference>
<keyword evidence="3" id="KW-1185">Reference proteome</keyword>
<organism evidence="2 3">
    <name type="scientific">Streptococcus criceti HS-6</name>
    <dbReference type="NCBI Taxonomy" id="873449"/>
    <lineage>
        <taxon>Bacteria</taxon>
        <taxon>Bacillati</taxon>
        <taxon>Bacillota</taxon>
        <taxon>Bacilli</taxon>
        <taxon>Lactobacillales</taxon>
        <taxon>Streptococcaceae</taxon>
        <taxon>Streptococcus</taxon>
    </lineage>
</organism>
<dbReference type="EMBL" id="AEUV02000002">
    <property type="protein sequence ID" value="EHI74702.1"/>
    <property type="molecule type" value="Genomic_DNA"/>
</dbReference>
<name>G5JTG7_STRCG</name>
<evidence type="ECO:0000259" key="1">
    <source>
        <dbReference type="Pfam" id="PF12680"/>
    </source>
</evidence>
<dbReference type="InterPro" id="IPR032710">
    <property type="entry name" value="NTF2-like_dom_sf"/>
</dbReference>
<feature type="domain" description="SnoaL-like" evidence="1">
    <location>
        <begin position="15"/>
        <end position="108"/>
    </location>
</feature>
<dbReference type="eggNOG" id="ENOG5032QUU">
    <property type="taxonomic scope" value="Bacteria"/>
</dbReference>
<dbReference type="SUPFAM" id="SSF54427">
    <property type="entry name" value="NTF2-like"/>
    <property type="match status" value="1"/>
</dbReference>
<dbReference type="Pfam" id="PF12680">
    <property type="entry name" value="SnoaL_2"/>
    <property type="match status" value="1"/>
</dbReference>
<protein>
    <recommendedName>
        <fullName evidence="1">SnoaL-like domain-containing protein</fullName>
    </recommendedName>
</protein>
<dbReference type="Gene3D" id="3.10.450.50">
    <property type="match status" value="1"/>
</dbReference>
<dbReference type="AlphaFoldDB" id="G5JTG7"/>
<dbReference type="OrthoDB" id="3267758at2"/>
<dbReference type="InterPro" id="IPR037401">
    <property type="entry name" value="SnoaL-like"/>
</dbReference>
<evidence type="ECO:0000313" key="3">
    <source>
        <dbReference type="Proteomes" id="UP000004322"/>
    </source>
</evidence>
<gene>
    <name evidence="2" type="ORF">STRCR_2357</name>
</gene>
<dbReference type="RefSeq" id="WP_004228266.1">
    <property type="nucleotide sequence ID" value="NZ_AEUV02000002.1"/>
</dbReference>
<dbReference type="Proteomes" id="UP000004322">
    <property type="component" value="Unassembled WGS sequence"/>
</dbReference>
<evidence type="ECO:0000313" key="2">
    <source>
        <dbReference type="EMBL" id="EHI74702.1"/>
    </source>
</evidence>
<dbReference type="STRING" id="873449.STRCR_2357"/>